<feature type="compositionally biased region" description="Basic and acidic residues" evidence="1">
    <location>
        <begin position="508"/>
        <end position="527"/>
    </location>
</feature>
<reference evidence="3" key="1">
    <citation type="journal article" date="2023" name="G3 (Bethesda)">
        <title>Whole genome assemblies of Zophobas morio and Tenebrio molitor.</title>
        <authorList>
            <person name="Kaur S."/>
            <person name="Stinson S.A."/>
            <person name="diCenzo G.C."/>
        </authorList>
    </citation>
    <scope>NUCLEOTIDE SEQUENCE</scope>
    <source>
        <strain evidence="3">QUZm001</strain>
    </source>
</reference>
<dbReference type="Proteomes" id="UP001168821">
    <property type="component" value="Unassembled WGS sequence"/>
</dbReference>
<organism evidence="3 4">
    <name type="scientific">Zophobas morio</name>
    <dbReference type="NCBI Taxonomy" id="2755281"/>
    <lineage>
        <taxon>Eukaryota</taxon>
        <taxon>Metazoa</taxon>
        <taxon>Ecdysozoa</taxon>
        <taxon>Arthropoda</taxon>
        <taxon>Hexapoda</taxon>
        <taxon>Insecta</taxon>
        <taxon>Pterygota</taxon>
        <taxon>Neoptera</taxon>
        <taxon>Endopterygota</taxon>
        <taxon>Coleoptera</taxon>
        <taxon>Polyphaga</taxon>
        <taxon>Cucujiformia</taxon>
        <taxon>Tenebrionidae</taxon>
        <taxon>Zophobas</taxon>
    </lineage>
</organism>
<dbReference type="CDD" id="cd00882">
    <property type="entry name" value="Ras_like_GTPase"/>
    <property type="match status" value="1"/>
</dbReference>
<dbReference type="InterPro" id="IPR006073">
    <property type="entry name" value="GTP-bd"/>
</dbReference>
<protein>
    <recommendedName>
        <fullName evidence="2">G domain-containing protein</fullName>
    </recommendedName>
</protein>
<dbReference type="PROSITE" id="PS00675">
    <property type="entry name" value="SIGMA54_INTERACT_1"/>
    <property type="match status" value="1"/>
</dbReference>
<feature type="compositionally biased region" description="Basic and acidic residues" evidence="1">
    <location>
        <begin position="943"/>
        <end position="960"/>
    </location>
</feature>
<accession>A0AA38ILT7</accession>
<evidence type="ECO:0000256" key="1">
    <source>
        <dbReference type="SAM" id="MobiDB-lite"/>
    </source>
</evidence>
<feature type="compositionally biased region" description="Low complexity" evidence="1">
    <location>
        <begin position="900"/>
        <end position="909"/>
    </location>
</feature>
<proteinExistence type="predicted"/>
<dbReference type="Pfam" id="PF01926">
    <property type="entry name" value="MMR_HSR1"/>
    <property type="match status" value="1"/>
</dbReference>
<feature type="compositionally biased region" description="Basic and acidic residues" evidence="1">
    <location>
        <begin position="790"/>
        <end position="805"/>
    </location>
</feature>
<evidence type="ECO:0000313" key="3">
    <source>
        <dbReference type="EMBL" id="KAJ3655994.1"/>
    </source>
</evidence>
<dbReference type="AlphaFoldDB" id="A0AA38ILT7"/>
<feature type="compositionally biased region" description="Basic residues" evidence="1">
    <location>
        <begin position="779"/>
        <end position="789"/>
    </location>
</feature>
<feature type="compositionally biased region" description="Low complexity" evidence="1">
    <location>
        <begin position="806"/>
        <end position="831"/>
    </location>
</feature>
<dbReference type="InterPro" id="IPR025662">
    <property type="entry name" value="Sigma_54_int_dom_ATP-bd_1"/>
</dbReference>
<dbReference type="EMBL" id="JALNTZ010000004">
    <property type="protein sequence ID" value="KAJ3655994.1"/>
    <property type="molecule type" value="Genomic_DNA"/>
</dbReference>
<feature type="compositionally biased region" description="Acidic residues" evidence="1">
    <location>
        <begin position="1006"/>
        <end position="1015"/>
    </location>
</feature>
<feature type="compositionally biased region" description="Basic and acidic residues" evidence="1">
    <location>
        <begin position="968"/>
        <end position="978"/>
    </location>
</feature>
<feature type="compositionally biased region" description="Basic and acidic residues" evidence="1">
    <location>
        <begin position="875"/>
        <end position="886"/>
    </location>
</feature>
<evidence type="ECO:0000313" key="4">
    <source>
        <dbReference type="Proteomes" id="UP001168821"/>
    </source>
</evidence>
<feature type="compositionally biased region" description="Low complexity" evidence="1">
    <location>
        <begin position="625"/>
        <end position="638"/>
    </location>
</feature>
<feature type="compositionally biased region" description="Polar residues" evidence="1">
    <location>
        <begin position="667"/>
        <end position="677"/>
    </location>
</feature>
<gene>
    <name evidence="3" type="ORF">Zmor_015099</name>
</gene>
<keyword evidence="4" id="KW-1185">Reference proteome</keyword>
<feature type="region of interest" description="Disordered" evidence="1">
    <location>
        <begin position="441"/>
        <end position="1015"/>
    </location>
</feature>
<feature type="compositionally biased region" description="Basic and acidic residues" evidence="1">
    <location>
        <begin position="640"/>
        <end position="664"/>
    </location>
</feature>
<sequence>MWDRFLKLFKKPAAATDDVNILLLGETGVGKSALINSISNYFKYPSFKSAQKAKIDTLIPVSLGPTKDGNEIGVKMCLLPVKRDGKVFYLRLIDTPPIGDPRGIEQHNINLDNILAYLATLKKVHAICFVLKSNQTRFTKYCLKQTLARLDKSASQNIVFITTDSKTGENRAEECLVPLYRYMLSKPPHMCIPLSHKNIFAFDNEAFSALLDIQDGKSYNQDELKSFARSWNISSKEIRRLLTYIIGDLKTPALEPHEVEATIGLDEIRLLVEPLATSIDKVSELIQENVSFVEKQTQLEGERASISRIIAKISYFLQEHELTPFGDAHSDYIEQLIKNENREVVAKLKKLLSQQHHVQKILEESAKEFQNEATSSDLTPQGIKNGITELYNLKHMGKRIQELKSEICRYKGSQEDFGYVVSSEIDLDKIIVEEEEYEKTDYSQRSGYDIDEPGDYDFGHKIFSNTSPFNGHGTHHQETRDQETNEDSDKASSPEDINLHRMQYRVEYSFKRDSHSSESYGSDDRNFRNSSTSDYDVKSGHSATSRHSKKFEGDDSDEDGSVKSNRAKNNSSPSQSGVKYSPRRHRYSSDSYDSDDRDFRKSSVSDHSAKSGHSSSEDKSDIKSYDSGSGHSSASFDSKISTKEPKNQSRSRSYETHDSDDAKSNRAKNNSSPSQSGVKYSSRRHRHSSASYDSDDRDYRKSSVSDHSGKSAHSRYEDKSDIENYDSGSDHSSTSFDSKSSGKGSKNQRRSKPYGPHDSDDDGCVKSNRAKNNCSPSHSKVKYSSRRHHSSDSYDSNDRDFRKSSLSESSYDSGSDHSSTSFDSKSSGKGSKNQRRSKSDDSDDHASIKSDHATSNSSHSHSSRHRSESPDSDDRDFRRSSRRDYSSGDENESDGDHSSRSFGSTDSGSYDSNDTDSRKSSRRSYGEYYDSGGDHSNSGRQSRSKENYDSDGDRSTESSRSDCSASGDETRYHGRQESDNQNSFTSFEKKRRTKERYSEKSQKSESEDERYELDD</sequence>
<dbReference type="Gene3D" id="3.40.50.300">
    <property type="entry name" value="P-loop containing nucleotide triphosphate hydrolases"/>
    <property type="match status" value="1"/>
</dbReference>
<name>A0AA38ILT7_9CUCU</name>
<comment type="caution">
    <text evidence="3">The sequence shown here is derived from an EMBL/GenBank/DDBJ whole genome shotgun (WGS) entry which is preliminary data.</text>
</comment>
<feature type="compositionally biased region" description="Basic and acidic residues" evidence="1">
    <location>
        <begin position="837"/>
        <end position="852"/>
    </location>
</feature>
<feature type="compositionally biased region" description="Polar residues" evidence="1">
    <location>
        <begin position="562"/>
        <end position="578"/>
    </location>
</feature>
<feature type="compositionally biased region" description="Low complexity" evidence="1">
    <location>
        <begin position="726"/>
        <end position="745"/>
    </location>
</feature>
<dbReference type="InterPro" id="IPR027417">
    <property type="entry name" value="P-loop_NTPase"/>
</dbReference>
<dbReference type="PANTHER" id="PTHR32046">
    <property type="entry name" value="G DOMAIN-CONTAINING PROTEIN"/>
    <property type="match status" value="1"/>
</dbReference>
<feature type="compositionally biased region" description="Basic and acidic residues" evidence="1">
    <location>
        <begin position="597"/>
        <end position="624"/>
    </location>
</feature>
<feature type="domain" description="G" evidence="2">
    <location>
        <begin position="21"/>
        <end position="151"/>
    </location>
</feature>
<feature type="compositionally biased region" description="Basic and acidic residues" evidence="1">
    <location>
        <begin position="697"/>
        <end position="722"/>
    </location>
</feature>
<dbReference type="SUPFAM" id="SSF52540">
    <property type="entry name" value="P-loop containing nucleoside triphosphate hydrolases"/>
    <property type="match status" value="1"/>
</dbReference>
<feature type="compositionally biased region" description="Basic and acidic residues" evidence="1">
    <location>
        <begin position="475"/>
        <end position="499"/>
    </location>
</feature>
<evidence type="ECO:0000259" key="2">
    <source>
        <dbReference type="Pfam" id="PF01926"/>
    </source>
</evidence>
<feature type="compositionally biased region" description="Basic and acidic residues" evidence="1">
    <location>
        <begin position="995"/>
        <end position="1005"/>
    </location>
</feature>
<dbReference type="GO" id="GO:0005525">
    <property type="term" value="F:GTP binding"/>
    <property type="evidence" value="ECO:0007669"/>
    <property type="project" value="InterPro"/>
</dbReference>
<dbReference type="PANTHER" id="PTHR32046:SF11">
    <property type="entry name" value="IMMUNE-ASSOCIATED NUCLEOTIDE-BINDING PROTEIN 10-LIKE"/>
    <property type="match status" value="1"/>
</dbReference>